<evidence type="ECO:0000256" key="8">
    <source>
        <dbReference type="ARBA" id="ARBA00023136"/>
    </source>
</evidence>
<evidence type="ECO:0000256" key="10">
    <source>
        <dbReference type="ARBA" id="ARBA00023303"/>
    </source>
</evidence>
<evidence type="ECO:0000256" key="6">
    <source>
        <dbReference type="ARBA" id="ARBA00023053"/>
    </source>
</evidence>
<dbReference type="Gene3D" id="1.10.287.770">
    <property type="entry name" value="YojJ-like"/>
    <property type="match status" value="2"/>
</dbReference>
<comment type="caution">
    <text evidence="14">The sequence shown here is derived from an EMBL/GenBank/DDBJ whole genome shotgun (WGS) entry which is preliminary data.</text>
</comment>
<feature type="region of interest" description="Disordered" evidence="12">
    <location>
        <begin position="155"/>
        <end position="197"/>
    </location>
</feature>
<reference evidence="14" key="1">
    <citation type="journal article" date="2021" name="Cell">
        <title>Tracing the genetic footprints of vertebrate landing in non-teleost ray-finned fishes.</title>
        <authorList>
            <person name="Bi X."/>
            <person name="Wang K."/>
            <person name="Yang L."/>
            <person name="Pan H."/>
            <person name="Jiang H."/>
            <person name="Wei Q."/>
            <person name="Fang M."/>
            <person name="Yu H."/>
            <person name="Zhu C."/>
            <person name="Cai Y."/>
            <person name="He Y."/>
            <person name="Gan X."/>
            <person name="Zeng H."/>
            <person name="Yu D."/>
            <person name="Zhu Y."/>
            <person name="Jiang H."/>
            <person name="Qiu Q."/>
            <person name="Yang H."/>
            <person name="Zhang Y.E."/>
            <person name="Wang W."/>
            <person name="Zhu M."/>
            <person name="He S."/>
            <person name="Zhang G."/>
        </authorList>
    </citation>
    <scope>NUCLEOTIDE SEQUENCE</scope>
    <source>
        <strain evidence="14">Pddl_001</strain>
    </source>
</reference>
<evidence type="ECO:0000313" key="14">
    <source>
        <dbReference type="EMBL" id="MBN3276154.1"/>
    </source>
</evidence>
<evidence type="ECO:0000313" key="15">
    <source>
        <dbReference type="Proteomes" id="UP001166093"/>
    </source>
</evidence>
<dbReference type="EMBL" id="JAAWVQ010057375">
    <property type="protein sequence ID" value="MBN3276154.1"/>
    <property type="molecule type" value="Genomic_DNA"/>
</dbReference>
<evidence type="ECO:0000256" key="2">
    <source>
        <dbReference type="ARBA" id="ARBA00022448"/>
    </source>
</evidence>
<evidence type="ECO:0000256" key="3">
    <source>
        <dbReference type="ARBA" id="ARBA00022461"/>
    </source>
</evidence>
<keyword evidence="15" id="KW-1185">Reference proteome</keyword>
<evidence type="ECO:0000256" key="4">
    <source>
        <dbReference type="ARBA" id="ARBA00022692"/>
    </source>
</evidence>
<dbReference type="PANTHER" id="PTHR11690">
    <property type="entry name" value="AMILORIDE-SENSITIVE SODIUM CHANNEL-RELATED"/>
    <property type="match status" value="1"/>
</dbReference>
<evidence type="ECO:0000256" key="12">
    <source>
        <dbReference type="SAM" id="MobiDB-lite"/>
    </source>
</evidence>
<keyword evidence="6" id="KW-0915">Sodium</keyword>
<sequence>MGIRAGQSEWGWALVPAGMDNILVLDVFFEALNYETIEQKKAYEVAGLLGDIGGQMGLFIGASILTILELFDYLYEVSVLWDNILVLDVFFEALNYETIEQKKAYEVAGLLGDIGGQMGLFIGASILTILELFDYLYEVMKDRLLDFLSKKEEEGSHDENVPKKGKPTGPRPKPSRRGRLSAVSTSTSRGRLPAVLPPPAEEGCLLFPPPPVEGKPRRCLQHKRKKPHHCLKCRRRTTWHSHLHHQGRSGAPPATFLSGGSPPGISSRGSATVVVSRGSAPAVAF</sequence>
<keyword evidence="2 11" id="KW-0813">Transport</keyword>
<feature type="region of interest" description="Disordered" evidence="12">
    <location>
        <begin position="241"/>
        <end position="270"/>
    </location>
</feature>
<keyword evidence="7 11" id="KW-0406">Ion transport</keyword>
<evidence type="ECO:0000256" key="11">
    <source>
        <dbReference type="RuleBase" id="RU000679"/>
    </source>
</evidence>
<protein>
    <submittedName>
        <fullName evidence="14">ASIC2 protein</fullName>
    </submittedName>
</protein>
<keyword evidence="10 11" id="KW-0407">Ion channel</keyword>
<feature type="transmembrane region" description="Helical" evidence="13">
    <location>
        <begin position="118"/>
        <end position="137"/>
    </location>
</feature>
<keyword evidence="8 13" id="KW-0472">Membrane</keyword>
<accession>A0ABS2XQI7</accession>
<feature type="transmembrane region" description="Helical" evidence="13">
    <location>
        <begin position="56"/>
        <end position="75"/>
    </location>
</feature>
<feature type="non-terminal residue" evidence="14">
    <location>
        <position position="1"/>
    </location>
</feature>
<gene>
    <name evidence="14" type="primary">Asic2_1</name>
    <name evidence="14" type="ORF">GTO93_0017309</name>
</gene>
<dbReference type="PRINTS" id="PR01078">
    <property type="entry name" value="AMINACHANNEL"/>
</dbReference>
<comment type="subcellular location">
    <subcellularLocation>
        <location evidence="1">Membrane</location>
        <topology evidence="1">Multi-pass membrane protein</topology>
    </subcellularLocation>
</comment>
<comment type="similarity">
    <text evidence="11">Belongs to the amiloride-sensitive sodium channel (TC 1.A.6) family.</text>
</comment>
<organism evidence="14 15">
    <name type="scientific">Polyodon spathula</name>
    <name type="common">North American paddlefish</name>
    <name type="synonym">Squalus spathula</name>
    <dbReference type="NCBI Taxonomy" id="7913"/>
    <lineage>
        <taxon>Eukaryota</taxon>
        <taxon>Metazoa</taxon>
        <taxon>Chordata</taxon>
        <taxon>Craniata</taxon>
        <taxon>Vertebrata</taxon>
        <taxon>Euteleostomi</taxon>
        <taxon>Actinopterygii</taxon>
        <taxon>Chondrostei</taxon>
        <taxon>Acipenseriformes</taxon>
        <taxon>Polyodontidae</taxon>
        <taxon>Polyodon</taxon>
    </lineage>
</organism>
<dbReference type="Proteomes" id="UP001166093">
    <property type="component" value="Unassembled WGS sequence"/>
</dbReference>
<feature type="compositionally biased region" description="Low complexity" evidence="12">
    <location>
        <begin position="258"/>
        <end position="270"/>
    </location>
</feature>
<dbReference type="Pfam" id="PF00858">
    <property type="entry name" value="ASC"/>
    <property type="match status" value="2"/>
</dbReference>
<keyword evidence="3 11" id="KW-0894">Sodium channel</keyword>
<evidence type="ECO:0000256" key="5">
    <source>
        <dbReference type="ARBA" id="ARBA00022989"/>
    </source>
</evidence>
<dbReference type="PANTHER" id="PTHR11690:SF222">
    <property type="entry name" value="AMILORIDE-SENSITIVE SODIUM CHANNEL SUBUNIT GAMMA"/>
    <property type="match status" value="1"/>
</dbReference>
<proteinExistence type="inferred from homology"/>
<keyword evidence="4 11" id="KW-0812">Transmembrane</keyword>
<evidence type="ECO:0000256" key="9">
    <source>
        <dbReference type="ARBA" id="ARBA00023201"/>
    </source>
</evidence>
<keyword evidence="5 13" id="KW-1133">Transmembrane helix</keyword>
<dbReference type="InterPro" id="IPR001873">
    <property type="entry name" value="ENaC"/>
</dbReference>
<evidence type="ECO:0000256" key="13">
    <source>
        <dbReference type="SAM" id="Phobius"/>
    </source>
</evidence>
<name>A0ABS2XQI7_POLSP</name>
<feature type="non-terminal residue" evidence="14">
    <location>
        <position position="285"/>
    </location>
</feature>
<evidence type="ECO:0000256" key="7">
    <source>
        <dbReference type="ARBA" id="ARBA00023065"/>
    </source>
</evidence>
<keyword evidence="9 11" id="KW-0739">Sodium transport</keyword>
<evidence type="ECO:0000256" key="1">
    <source>
        <dbReference type="ARBA" id="ARBA00004141"/>
    </source>
</evidence>